<accession>A0AAD7EUR1</accession>
<keyword evidence="1" id="KW-0732">Signal</keyword>
<dbReference type="Proteomes" id="UP001218218">
    <property type="component" value="Unassembled WGS sequence"/>
</dbReference>
<organism evidence="2 3">
    <name type="scientific">Mycena albidolilacea</name>
    <dbReference type="NCBI Taxonomy" id="1033008"/>
    <lineage>
        <taxon>Eukaryota</taxon>
        <taxon>Fungi</taxon>
        <taxon>Dikarya</taxon>
        <taxon>Basidiomycota</taxon>
        <taxon>Agaricomycotina</taxon>
        <taxon>Agaricomycetes</taxon>
        <taxon>Agaricomycetidae</taxon>
        <taxon>Agaricales</taxon>
        <taxon>Marasmiineae</taxon>
        <taxon>Mycenaceae</taxon>
        <taxon>Mycena</taxon>
    </lineage>
</organism>
<keyword evidence="3" id="KW-1185">Reference proteome</keyword>
<comment type="caution">
    <text evidence="2">The sequence shown here is derived from an EMBL/GenBank/DDBJ whole genome shotgun (WGS) entry which is preliminary data.</text>
</comment>
<protein>
    <submittedName>
        <fullName evidence="2">Uncharacterized protein</fullName>
    </submittedName>
</protein>
<proteinExistence type="predicted"/>
<gene>
    <name evidence="2" type="ORF">DFH08DRAFT_934213</name>
</gene>
<name>A0AAD7EUR1_9AGAR</name>
<dbReference type="AlphaFoldDB" id="A0AAD7EUR1"/>
<sequence length="144" mass="16122">MHGLLIRCFCARLALFALLAGTASMEHNLIALWPHYSLKPNVSVGYIISTTEKIEEVQLSSTMPLTSDLHKSAYTRPGQTPFSQKFLDLRGFSEKKSHNGVFPKCLFAGFSSSDPESVIRHRGLCAVEDQEIQYSERHIPILTL</sequence>
<feature type="signal peptide" evidence="1">
    <location>
        <begin position="1"/>
        <end position="24"/>
    </location>
</feature>
<reference evidence="2" key="1">
    <citation type="submission" date="2023-03" db="EMBL/GenBank/DDBJ databases">
        <title>Massive genome expansion in bonnet fungi (Mycena s.s.) driven by repeated elements and novel gene families across ecological guilds.</title>
        <authorList>
            <consortium name="Lawrence Berkeley National Laboratory"/>
            <person name="Harder C.B."/>
            <person name="Miyauchi S."/>
            <person name="Viragh M."/>
            <person name="Kuo A."/>
            <person name="Thoen E."/>
            <person name="Andreopoulos B."/>
            <person name="Lu D."/>
            <person name="Skrede I."/>
            <person name="Drula E."/>
            <person name="Henrissat B."/>
            <person name="Morin E."/>
            <person name="Kohler A."/>
            <person name="Barry K."/>
            <person name="LaButti K."/>
            <person name="Morin E."/>
            <person name="Salamov A."/>
            <person name="Lipzen A."/>
            <person name="Mereny Z."/>
            <person name="Hegedus B."/>
            <person name="Baldrian P."/>
            <person name="Stursova M."/>
            <person name="Weitz H."/>
            <person name="Taylor A."/>
            <person name="Grigoriev I.V."/>
            <person name="Nagy L.G."/>
            <person name="Martin F."/>
            <person name="Kauserud H."/>
        </authorList>
    </citation>
    <scope>NUCLEOTIDE SEQUENCE</scope>
    <source>
        <strain evidence="2">CBHHK002</strain>
    </source>
</reference>
<feature type="chain" id="PRO_5042264186" evidence="1">
    <location>
        <begin position="25"/>
        <end position="144"/>
    </location>
</feature>
<evidence type="ECO:0000313" key="3">
    <source>
        <dbReference type="Proteomes" id="UP001218218"/>
    </source>
</evidence>
<dbReference type="EMBL" id="JARIHO010000011">
    <property type="protein sequence ID" value="KAJ7353186.1"/>
    <property type="molecule type" value="Genomic_DNA"/>
</dbReference>
<evidence type="ECO:0000256" key="1">
    <source>
        <dbReference type="SAM" id="SignalP"/>
    </source>
</evidence>
<evidence type="ECO:0000313" key="2">
    <source>
        <dbReference type="EMBL" id="KAJ7353186.1"/>
    </source>
</evidence>